<dbReference type="InterPro" id="IPR045351">
    <property type="entry name" value="DUF6531"/>
</dbReference>
<dbReference type="RefSeq" id="WP_340340164.1">
    <property type="nucleotide sequence ID" value="NZ_JBBKZS010000075.1"/>
</dbReference>
<dbReference type="EMBL" id="JBBKZS010000075">
    <property type="protein sequence ID" value="MEJ8860138.1"/>
    <property type="molecule type" value="Genomic_DNA"/>
</dbReference>
<feature type="domain" description="DUF6531" evidence="1">
    <location>
        <begin position="348"/>
        <end position="424"/>
    </location>
</feature>
<dbReference type="Pfam" id="PF20148">
    <property type="entry name" value="DUF6531"/>
    <property type="match status" value="1"/>
</dbReference>
<organism evidence="2 3">
    <name type="scientific">Variovorax robiniae</name>
    <dbReference type="NCBI Taxonomy" id="1836199"/>
    <lineage>
        <taxon>Bacteria</taxon>
        <taxon>Pseudomonadati</taxon>
        <taxon>Pseudomonadota</taxon>
        <taxon>Betaproteobacteria</taxon>
        <taxon>Burkholderiales</taxon>
        <taxon>Comamonadaceae</taxon>
        <taxon>Variovorax</taxon>
    </lineage>
</organism>
<dbReference type="CDD" id="cd20743">
    <property type="entry name" value="FIX_RhsA-like"/>
    <property type="match status" value="1"/>
</dbReference>
<name>A0ABU8XM02_9BURK</name>
<gene>
    <name evidence="2" type="ORF">WKW79_36825</name>
</gene>
<evidence type="ECO:0000313" key="2">
    <source>
        <dbReference type="EMBL" id="MEJ8860138.1"/>
    </source>
</evidence>
<sequence>MSDQGAPATPPETKERERQIAVAPLNTIAPEDIGESGNKFDEWLREISGGYITLERLSTVAGSLPVLGNIMALIDVVTDIVTLVRQVIEKKRTEFLDWVSLGINLIGVLPTPLAAARMSLRPTLHLVRQNAAQIGDALIAVLVSHLNATIAGEIDKFVQGAVGKLPELLDECAKQAEDVIDDLISVLRRCTGGEDLFKVAAPVTAETALHDPRKQSTWARMLAAADRYARQAANYAVKVAASRLPASAKAVIETVVRGLTDLKGLLREQLTAMADAKAEKSIMWLLQHLLAASRAYKAKHGALVPQKKGAKVEANRTGGELGANNNQAPAKGNPGCKNCPAPAEKGGAISLATGRESFSHSDFVLSAPLPIAWTRTYSSDLAAYDKGLLGARWLTPFSTRVDVVEANGQAALTYHAADGRSHSFPVLAVGQSHRNEIEQITATRLSQTLLVLDFGKPMPAGEQAD</sequence>
<dbReference type="Proteomes" id="UP001367030">
    <property type="component" value="Unassembled WGS sequence"/>
</dbReference>
<proteinExistence type="predicted"/>
<evidence type="ECO:0000259" key="1">
    <source>
        <dbReference type="Pfam" id="PF20148"/>
    </source>
</evidence>
<accession>A0ABU8XM02</accession>
<reference evidence="2 3" key="1">
    <citation type="submission" date="2024-03" db="EMBL/GenBank/DDBJ databases">
        <title>Novel species of the genus Variovorax.</title>
        <authorList>
            <person name="Liu Q."/>
            <person name="Xin Y.-H."/>
        </authorList>
    </citation>
    <scope>NUCLEOTIDE SEQUENCE [LARGE SCALE GENOMIC DNA]</scope>
    <source>
        <strain evidence="2 3">KACC 18901</strain>
    </source>
</reference>
<keyword evidence="3" id="KW-1185">Reference proteome</keyword>
<feature type="non-terminal residue" evidence="2">
    <location>
        <position position="465"/>
    </location>
</feature>
<comment type="caution">
    <text evidence="2">The sequence shown here is derived from an EMBL/GenBank/DDBJ whole genome shotgun (WGS) entry which is preliminary data.</text>
</comment>
<protein>
    <submittedName>
        <fullName evidence="2">DUF6531 domain-containing protein</fullName>
    </submittedName>
</protein>
<evidence type="ECO:0000313" key="3">
    <source>
        <dbReference type="Proteomes" id="UP001367030"/>
    </source>
</evidence>